<reference evidence="10 11" key="1">
    <citation type="submission" date="2018-03" db="EMBL/GenBank/DDBJ databases">
        <title>Genome sequence of Clostridium thermopalmarium DSM 5974.</title>
        <authorList>
            <person name="Poehlein A."/>
            <person name="Daniel R."/>
        </authorList>
    </citation>
    <scope>NUCLEOTIDE SEQUENCE [LARGE SCALE GENOMIC DNA]</scope>
    <source>
        <strain evidence="10 11">DSM 5974</strain>
    </source>
</reference>
<keyword evidence="4" id="KW-0762">Sugar transport</keyword>
<keyword evidence="11" id="KW-1185">Reference proteome</keyword>
<evidence type="ECO:0000256" key="5">
    <source>
        <dbReference type="ARBA" id="ARBA00022692"/>
    </source>
</evidence>
<feature type="transmembrane region" description="Helical" evidence="9">
    <location>
        <begin position="194"/>
        <end position="215"/>
    </location>
</feature>
<evidence type="ECO:0000256" key="6">
    <source>
        <dbReference type="ARBA" id="ARBA00022847"/>
    </source>
</evidence>
<feature type="transmembrane region" description="Helical" evidence="9">
    <location>
        <begin position="150"/>
        <end position="182"/>
    </location>
</feature>
<gene>
    <name evidence="10" type="primary">kdgT_1</name>
    <name evidence="10" type="ORF">CPAL_13430</name>
</gene>
<evidence type="ECO:0000256" key="7">
    <source>
        <dbReference type="ARBA" id="ARBA00022989"/>
    </source>
</evidence>
<dbReference type="AlphaFoldDB" id="A0A2T0ASQ7"/>
<keyword evidence="5 9" id="KW-0812">Transmembrane</keyword>
<feature type="transmembrane region" description="Helical" evidence="9">
    <location>
        <begin position="252"/>
        <end position="271"/>
    </location>
</feature>
<evidence type="ECO:0000313" key="10">
    <source>
        <dbReference type="EMBL" id="PRR73223.1"/>
    </source>
</evidence>
<evidence type="ECO:0000256" key="3">
    <source>
        <dbReference type="ARBA" id="ARBA00022475"/>
    </source>
</evidence>
<name>A0A2T0ASQ7_9CLOT</name>
<comment type="caution">
    <text evidence="10">The sequence shown here is derived from an EMBL/GenBank/DDBJ whole genome shotgun (WGS) entry which is preliminary data.</text>
</comment>
<feature type="transmembrane region" description="Helical" evidence="9">
    <location>
        <begin position="71"/>
        <end position="92"/>
    </location>
</feature>
<feature type="transmembrane region" description="Helical" evidence="9">
    <location>
        <begin position="277"/>
        <end position="301"/>
    </location>
</feature>
<dbReference type="EMBL" id="PVXN01000031">
    <property type="protein sequence ID" value="PRR73223.1"/>
    <property type="molecule type" value="Genomic_DNA"/>
</dbReference>
<dbReference type="InterPro" id="IPR004684">
    <property type="entry name" value="2keto-3dGluconate_permease"/>
</dbReference>
<proteinExistence type="inferred from homology"/>
<keyword evidence="6" id="KW-0769">Symport</keyword>
<sequence>MKILQSVKKIPGGLMVVPLLLGALVNTFFPQALEIGGFTSHLFKNGAMPILAVFLFCNGAQINAKQAGTPLIKGVALTLAKFLIGAAIGVLINKAFGPAGVLGISALAAISAFTNSNGGLYAALAGEYGDSTDVGAISILSINDGPFFTMLAFGITGIATVPIMALVATVVPIVIGFILGNLDEDIRKFLEPGTVVLIPFFAFPLGSALNFGQIIEAGFPGIVLGIACTLTTGLGGYLIMKLLKSKHPEVGAAVGTTAGNAVATPAALAAIDPSLQAIAATATVQIAATIIVTAILCPLLVNYLNKIENARKEVKALSR</sequence>
<dbReference type="GO" id="GO:0016020">
    <property type="term" value="C:membrane"/>
    <property type="evidence" value="ECO:0007669"/>
    <property type="project" value="InterPro"/>
</dbReference>
<comment type="similarity">
    <text evidence="1">Belongs to the KdgT transporter family.</text>
</comment>
<keyword evidence="7 9" id="KW-1133">Transmembrane helix</keyword>
<evidence type="ECO:0000256" key="9">
    <source>
        <dbReference type="SAM" id="Phobius"/>
    </source>
</evidence>
<feature type="transmembrane region" description="Helical" evidence="9">
    <location>
        <begin position="221"/>
        <end position="240"/>
    </location>
</feature>
<evidence type="ECO:0000256" key="4">
    <source>
        <dbReference type="ARBA" id="ARBA00022597"/>
    </source>
</evidence>
<dbReference type="Proteomes" id="UP000239614">
    <property type="component" value="Unassembled WGS sequence"/>
</dbReference>
<dbReference type="Pfam" id="PF03812">
    <property type="entry name" value="KdgT"/>
    <property type="match status" value="1"/>
</dbReference>
<evidence type="ECO:0000256" key="2">
    <source>
        <dbReference type="ARBA" id="ARBA00022448"/>
    </source>
</evidence>
<feature type="transmembrane region" description="Helical" evidence="9">
    <location>
        <begin position="41"/>
        <end position="59"/>
    </location>
</feature>
<dbReference type="GO" id="GO:0015649">
    <property type="term" value="F:2-keto-3-deoxygluconate:proton symporter activity"/>
    <property type="evidence" value="ECO:0007669"/>
    <property type="project" value="InterPro"/>
</dbReference>
<evidence type="ECO:0000256" key="1">
    <source>
        <dbReference type="ARBA" id="ARBA00006430"/>
    </source>
</evidence>
<keyword evidence="2" id="KW-0813">Transport</keyword>
<dbReference type="OrthoDB" id="2833at2"/>
<feature type="transmembrane region" description="Helical" evidence="9">
    <location>
        <begin position="12"/>
        <end position="29"/>
    </location>
</feature>
<keyword evidence="3" id="KW-1003">Cell membrane</keyword>
<organism evidence="10 11">
    <name type="scientific">Clostridium thermopalmarium DSM 5974</name>
    <dbReference type="NCBI Taxonomy" id="1121340"/>
    <lineage>
        <taxon>Bacteria</taxon>
        <taxon>Bacillati</taxon>
        <taxon>Bacillota</taxon>
        <taxon>Clostridia</taxon>
        <taxon>Eubacteriales</taxon>
        <taxon>Clostridiaceae</taxon>
        <taxon>Clostridium</taxon>
    </lineage>
</organism>
<evidence type="ECO:0000256" key="8">
    <source>
        <dbReference type="ARBA" id="ARBA00023136"/>
    </source>
</evidence>
<evidence type="ECO:0000313" key="11">
    <source>
        <dbReference type="Proteomes" id="UP000239614"/>
    </source>
</evidence>
<protein>
    <submittedName>
        <fullName evidence="10">2-keto-3-deoxygluconate permease</fullName>
    </submittedName>
</protein>
<accession>A0A2T0ASQ7</accession>
<keyword evidence="8 9" id="KW-0472">Membrane</keyword>